<proteinExistence type="predicted"/>
<gene>
    <name evidence="1" type="ORF">HS961_12580</name>
</gene>
<dbReference type="EMBL" id="CP058554">
    <property type="protein sequence ID" value="QMV73594.1"/>
    <property type="molecule type" value="Genomic_DNA"/>
</dbReference>
<evidence type="ECO:0000313" key="1">
    <source>
        <dbReference type="EMBL" id="QMV73594.1"/>
    </source>
</evidence>
<dbReference type="InterPro" id="IPR006521">
    <property type="entry name" value="Tail_protein_I"/>
</dbReference>
<dbReference type="KEGG" id="cpis:HS961_12580"/>
<dbReference type="Proteomes" id="UP000515240">
    <property type="component" value="Chromosome"/>
</dbReference>
<evidence type="ECO:0000313" key="2">
    <source>
        <dbReference type="Proteomes" id="UP000515240"/>
    </source>
</evidence>
<name>A0A7G5EHW9_9BURK</name>
<sequence length="317" mass="35710">MAGPKVSQRHRSVLPPNASLLERAIDGNFPADWASLADQAEPAADPDVLLPWVAAQWQLTQFDRYFSDPRELLAKGLPWLRERGSAAAVKRAMGWLGYTGVRIEEDGARLHISPGREVSIADMQHIAYMVRASIPLHVKFYRLFHRYDLRRIRLDNRPRLDSGMLDSDSGVPIDLGGEIVLGSQGQYFNAVAQRPKNGQVRALCTIGWSMRTRRRDVLRLDSWRLDSRLRKAPRLIPTQVEAPNTPAYVRLLPKTGFGPAYAITAAARNAQPQQTRAETYCAVVPRTVSARTWTGYWDGHAWQESEIATKFTEENTP</sequence>
<protein>
    <submittedName>
        <fullName evidence="1">Phage tail protein</fullName>
    </submittedName>
</protein>
<dbReference type="Pfam" id="PF09684">
    <property type="entry name" value="Tail_P2_I"/>
    <property type="match status" value="1"/>
</dbReference>
<reference evidence="1 2" key="1">
    <citation type="journal article" date="2020" name="G3 (Bethesda)">
        <title>CeMbio - The Caenorhabditis elegans Microbiome Resource.</title>
        <authorList>
            <person name="Dirksen P."/>
            <person name="Assie A."/>
            <person name="Zimmermann J."/>
            <person name="Zhang F."/>
            <person name="Tietje A.M."/>
            <person name="Marsh S.A."/>
            <person name="Felix M.A."/>
            <person name="Shapira M."/>
            <person name="Kaleta C."/>
            <person name="Schulenburg H."/>
            <person name="Samuel B."/>
        </authorList>
    </citation>
    <scope>NUCLEOTIDE SEQUENCE [LARGE SCALE GENOMIC DNA]</scope>
    <source>
        <strain evidence="1 2">BIGb0172</strain>
    </source>
</reference>
<accession>A0A7G5EHW9</accession>
<dbReference type="RefSeq" id="WP_182322434.1">
    <property type="nucleotide sequence ID" value="NZ_CP058554.1"/>
</dbReference>
<organism evidence="1 2">
    <name type="scientific">Comamonas piscis</name>
    <dbReference type="NCBI Taxonomy" id="1562974"/>
    <lineage>
        <taxon>Bacteria</taxon>
        <taxon>Pseudomonadati</taxon>
        <taxon>Pseudomonadota</taxon>
        <taxon>Betaproteobacteria</taxon>
        <taxon>Burkholderiales</taxon>
        <taxon>Comamonadaceae</taxon>
        <taxon>Comamonas</taxon>
    </lineage>
</organism>
<dbReference type="AlphaFoldDB" id="A0A7G5EHW9"/>
<keyword evidence="2" id="KW-1185">Reference proteome</keyword>